<dbReference type="SUPFAM" id="SSF55785">
    <property type="entry name" value="PYP-like sensor domain (PAS domain)"/>
    <property type="match status" value="1"/>
</dbReference>
<gene>
    <name evidence="6" type="ORF">FBZ88_106217</name>
</gene>
<dbReference type="InterPro" id="IPR035965">
    <property type="entry name" value="PAS-like_dom_sf"/>
</dbReference>
<dbReference type="InterPro" id="IPR000014">
    <property type="entry name" value="PAS"/>
</dbReference>
<dbReference type="GO" id="GO:0007165">
    <property type="term" value="P:signal transduction"/>
    <property type="evidence" value="ECO:0007669"/>
    <property type="project" value="UniProtKB-KW"/>
</dbReference>
<dbReference type="InterPro" id="IPR004089">
    <property type="entry name" value="MCPsignal_dom"/>
</dbReference>
<proteinExistence type="predicted"/>
<dbReference type="NCBIfam" id="TIGR00229">
    <property type="entry name" value="sensory_box"/>
    <property type="match status" value="1"/>
</dbReference>
<evidence type="ECO:0000259" key="4">
    <source>
        <dbReference type="PROSITE" id="PS50111"/>
    </source>
</evidence>
<evidence type="ECO:0000259" key="5">
    <source>
        <dbReference type="PROSITE" id="PS50112"/>
    </source>
</evidence>
<dbReference type="AlphaFoldDB" id="A0A560G1H9"/>
<comment type="caution">
    <text evidence="6">The sequence shown here is derived from an EMBL/GenBank/DDBJ whole genome shotgun (WGS) entry which is preliminary data.</text>
</comment>
<reference evidence="6 7" key="1">
    <citation type="submission" date="2019-06" db="EMBL/GenBank/DDBJ databases">
        <title>Genomic Encyclopedia of Type Strains, Phase IV (KMG-V): Genome sequencing to study the core and pangenomes of soil and plant-associated prokaryotes.</title>
        <authorList>
            <person name="Whitman W."/>
        </authorList>
    </citation>
    <scope>NUCLEOTIDE SEQUENCE [LARGE SCALE GENOMIC DNA]</scope>
    <source>
        <strain evidence="6 7">BR 11865</strain>
    </source>
</reference>
<organism evidence="6 7">
    <name type="scientific">Nitrospirillum amazonense</name>
    <dbReference type="NCBI Taxonomy" id="28077"/>
    <lineage>
        <taxon>Bacteria</taxon>
        <taxon>Pseudomonadati</taxon>
        <taxon>Pseudomonadota</taxon>
        <taxon>Alphaproteobacteria</taxon>
        <taxon>Rhodospirillales</taxon>
        <taxon>Azospirillaceae</taxon>
        <taxon>Nitrospirillum</taxon>
    </lineage>
</organism>
<dbReference type="PROSITE" id="PS50112">
    <property type="entry name" value="PAS"/>
    <property type="match status" value="1"/>
</dbReference>
<feature type="transmembrane region" description="Helical" evidence="3">
    <location>
        <begin position="163"/>
        <end position="181"/>
    </location>
</feature>
<dbReference type="Pfam" id="PF00015">
    <property type="entry name" value="MCPsignal"/>
    <property type="match status" value="1"/>
</dbReference>
<dbReference type="PROSITE" id="PS50111">
    <property type="entry name" value="CHEMOTAXIS_TRANSDUC_2"/>
    <property type="match status" value="1"/>
</dbReference>
<dbReference type="RefSeq" id="WP_145616863.1">
    <property type="nucleotide sequence ID" value="NZ_VITO01000006.1"/>
</dbReference>
<dbReference type="Gene3D" id="2.40.10.220">
    <property type="entry name" value="predicted glycosyltransferase like domains"/>
    <property type="match status" value="1"/>
</dbReference>
<dbReference type="Pfam" id="PF08447">
    <property type="entry name" value="PAS_3"/>
    <property type="match status" value="1"/>
</dbReference>
<keyword evidence="1 2" id="KW-0807">Transducer</keyword>
<evidence type="ECO:0000256" key="2">
    <source>
        <dbReference type="PROSITE-ProRule" id="PRU00284"/>
    </source>
</evidence>
<keyword evidence="7" id="KW-1185">Reference proteome</keyword>
<dbReference type="InterPro" id="IPR009875">
    <property type="entry name" value="PilZ_domain"/>
</dbReference>
<feature type="domain" description="PAS" evidence="5">
    <location>
        <begin position="25"/>
        <end position="50"/>
    </location>
</feature>
<evidence type="ECO:0000313" key="7">
    <source>
        <dbReference type="Proteomes" id="UP000316545"/>
    </source>
</evidence>
<dbReference type="CDD" id="cd00130">
    <property type="entry name" value="PAS"/>
    <property type="match status" value="1"/>
</dbReference>
<sequence>MRDTGPVTQNEILVGEGEMLVSRTDDKGRITFVNQTFIAISGFSEAELLGAPHNLVRHPDMPKAAFADLWATVQAGQPWEGLVKNRAKSGDHYWVRANVTPVQEDGRITGYISIRTKPGRAEVAAADRLYTALRQGGGGVRLAGGQLHRTGAAHAIARWLGGLNARLAALVLVPIAGLAAATAGLPAGWAAALAVPPTLVQGLALARRLRTILHRQVQDIDALIQGDHLHVIDLPALRDFQAAAGRLRALRAILAYQARERVELEAREQETTRRTLLETCQLIETDLEATWRDINRTSAEVENAVTGLLGNIQEVQQDTVVVAAAATQASGTAATVAAAAEEQGAAGTEIAHQASRSSDIARRAVLDARNAAQALHRMEHATAEVGQVLALIGDIASQTNLLALNATIEAARAGDAGKGFAVVAGEVKSLSAQTAKATDQIAQQVTDIRSAVDGSVQALHAVIHTIELIDQAATATAAAVEEQAAANAEIGRGAAQSADVATQVSGSVNHIRGQADTVCLAAGTVSRQVAATNQAVSQMKTRLLMVLRQSVAGDRRESDRIPCDLAAAVTLDGRRHPARVLDLSLGGAVAALADKDVALPPDGAAAVLHLDGVGNLPCNLAAQSPAGLHVRFHQLDAAVRERLKGTYYAMIAADEGLIVAARKVATDITAVLTQALRDGRITHDALFSEALDPIPGTSPEQYIAPYTALADELFPSLQEPALAQDGRIVFCVAAATNGYVPTHNAQPDGKTRSRRRYLDRTGLAAARNSRPFLIQAYNRDLGDGGPRRMKEIDCPIVVDRRLWGNVRLGFVFT</sequence>
<protein>
    <submittedName>
        <fullName evidence="6">Methyl-accepting chemotaxis sensory transducer with Pas/Pac sensor</fullName>
    </submittedName>
</protein>
<dbReference type="SMART" id="SM00283">
    <property type="entry name" value="MA"/>
    <property type="match status" value="1"/>
</dbReference>
<dbReference type="SUPFAM" id="SSF58104">
    <property type="entry name" value="Methyl-accepting chemotaxis protein (MCP) signaling domain"/>
    <property type="match status" value="1"/>
</dbReference>
<dbReference type="GO" id="GO:0035438">
    <property type="term" value="F:cyclic-di-GMP binding"/>
    <property type="evidence" value="ECO:0007669"/>
    <property type="project" value="InterPro"/>
</dbReference>
<keyword evidence="3" id="KW-0472">Membrane</keyword>
<evidence type="ECO:0000313" key="6">
    <source>
        <dbReference type="EMBL" id="TWB27753.1"/>
    </source>
</evidence>
<dbReference type="Gene3D" id="3.30.450.20">
    <property type="entry name" value="PAS domain"/>
    <property type="match status" value="1"/>
</dbReference>
<dbReference type="SUPFAM" id="SSF141371">
    <property type="entry name" value="PilZ domain-like"/>
    <property type="match status" value="1"/>
</dbReference>
<dbReference type="PANTHER" id="PTHR32089">
    <property type="entry name" value="METHYL-ACCEPTING CHEMOTAXIS PROTEIN MCPB"/>
    <property type="match status" value="1"/>
</dbReference>
<dbReference type="PANTHER" id="PTHR32089:SF112">
    <property type="entry name" value="LYSOZYME-LIKE PROTEIN-RELATED"/>
    <property type="match status" value="1"/>
</dbReference>
<evidence type="ECO:0000256" key="3">
    <source>
        <dbReference type="SAM" id="Phobius"/>
    </source>
</evidence>
<dbReference type="GO" id="GO:0016020">
    <property type="term" value="C:membrane"/>
    <property type="evidence" value="ECO:0007669"/>
    <property type="project" value="InterPro"/>
</dbReference>
<dbReference type="Pfam" id="PF07238">
    <property type="entry name" value="PilZ"/>
    <property type="match status" value="1"/>
</dbReference>
<dbReference type="Gene3D" id="1.10.287.950">
    <property type="entry name" value="Methyl-accepting chemotaxis protein"/>
    <property type="match status" value="1"/>
</dbReference>
<name>A0A560G1H9_9PROT</name>
<dbReference type="EMBL" id="VITO01000006">
    <property type="protein sequence ID" value="TWB27753.1"/>
    <property type="molecule type" value="Genomic_DNA"/>
</dbReference>
<keyword evidence="3" id="KW-1133">Transmembrane helix</keyword>
<dbReference type="Proteomes" id="UP000316545">
    <property type="component" value="Unassembled WGS sequence"/>
</dbReference>
<accession>A0A560G1H9</accession>
<dbReference type="InterPro" id="IPR013655">
    <property type="entry name" value="PAS_fold_3"/>
</dbReference>
<evidence type="ECO:0000256" key="1">
    <source>
        <dbReference type="ARBA" id="ARBA00023224"/>
    </source>
</evidence>
<feature type="domain" description="Methyl-accepting transducer" evidence="4">
    <location>
        <begin position="290"/>
        <end position="519"/>
    </location>
</feature>
<keyword evidence="3" id="KW-0812">Transmembrane</keyword>